<sequence>MQAVAQVQAASGHKLVACPGSGQADESARPFATLSVWREKIQADLAAAGDKGGPTYKLRLLLEQGKDVEQAVLGCLKDALFELHEGVDWGLLDPEYERQQRQQLVLELAREHGLLEQYAAEIKKPINRTLADYERVGELKFGLLVWRANLKRDVSLLAGGAEGGGGGDPQALEAHLREAYQDALRLIQRCGTKSLAFWAAQRAGAAPTQDSKQRLYQAAMQRVRNGLLEVAAALPGVASDGLERMFGELSDPDAVEAEAGDSGEAEAGALPTASRGSSEESETSALGL</sequence>
<evidence type="ECO:0000313" key="3">
    <source>
        <dbReference type="Proteomes" id="UP000239899"/>
    </source>
</evidence>
<dbReference type="OrthoDB" id="10585634at2759"/>
<dbReference type="AlphaFoldDB" id="A0A2P6TCA3"/>
<organism evidence="2 3">
    <name type="scientific">Chlorella sorokiniana</name>
    <name type="common">Freshwater green alga</name>
    <dbReference type="NCBI Taxonomy" id="3076"/>
    <lineage>
        <taxon>Eukaryota</taxon>
        <taxon>Viridiplantae</taxon>
        <taxon>Chlorophyta</taxon>
        <taxon>core chlorophytes</taxon>
        <taxon>Trebouxiophyceae</taxon>
        <taxon>Chlorellales</taxon>
        <taxon>Chlorellaceae</taxon>
        <taxon>Chlorella clade</taxon>
        <taxon>Chlorella</taxon>
    </lineage>
</organism>
<evidence type="ECO:0000256" key="1">
    <source>
        <dbReference type="SAM" id="MobiDB-lite"/>
    </source>
</evidence>
<feature type="region of interest" description="Disordered" evidence="1">
    <location>
        <begin position="248"/>
        <end position="288"/>
    </location>
</feature>
<comment type="caution">
    <text evidence="2">The sequence shown here is derived from an EMBL/GenBank/DDBJ whole genome shotgun (WGS) entry which is preliminary data.</text>
</comment>
<accession>A0A2P6TCA3</accession>
<evidence type="ECO:0000313" key="2">
    <source>
        <dbReference type="EMBL" id="PRW20259.1"/>
    </source>
</evidence>
<proteinExistence type="predicted"/>
<protein>
    <submittedName>
        <fullName evidence="2">Adenylate guanylate cyclase</fullName>
    </submittedName>
</protein>
<dbReference type="Proteomes" id="UP000239899">
    <property type="component" value="Unassembled WGS sequence"/>
</dbReference>
<dbReference type="EMBL" id="LHPG02000025">
    <property type="protein sequence ID" value="PRW20259.1"/>
    <property type="molecule type" value="Genomic_DNA"/>
</dbReference>
<feature type="compositionally biased region" description="Acidic residues" evidence="1">
    <location>
        <begin position="250"/>
        <end position="264"/>
    </location>
</feature>
<keyword evidence="3" id="KW-1185">Reference proteome</keyword>
<name>A0A2P6TCA3_CHLSO</name>
<reference evidence="2 3" key="1">
    <citation type="journal article" date="2018" name="Plant J.">
        <title>Genome sequences of Chlorella sorokiniana UTEX 1602 and Micractinium conductrix SAG 241.80: implications to maltose excretion by a green alga.</title>
        <authorList>
            <person name="Arriola M.B."/>
            <person name="Velmurugan N."/>
            <person name="Zhang Y."/>
            <person name="Plunkett M.H."/>
            <person name="Hondzo H."/>
            <person name="Barney B.M."/>
        </authorList>
    </citation>
    <scope>NUCLEOTIDE SEQUENCE [LARGE SCALE GENOMIC DNA]</scope>
    <source>
        <strain evidence="3">UTEX 1602</strain>
    </source>
</reference>
<gene>
    <name evidence="2" type="ORF">C2E21_9154</name>
</gene>